<name>A0ABX5VLX4_9MICO</name>
<dbReference type="SUPFAM" id="SSF55729">
    <property type="entry name" value="Acyl-CoA N-acyltransferases (Nat)"/>
    <property type="match status" value="1"/>
</dbReference>
<proteinExistence type="predicted"/>
<sequence length="199" mass="22497">MNVETAPALLRPVRTERLTLRPATPEDADAVWAYRRLDEVNEWITSRPGPLEEYRAHFGDPARVAFTAVIQLGHGPQAPVIGDLMLRREDGWGQTEVEDRAVGTQGEVGWALDPAHTGRGYATEAVRELLRVAFEDHGLRRVVANCFADNESSWRLMERLGMRRETHAVRDSLHRDGRWLDSFVYALLAEEWRAGATQA</sequence>
<evidence type="ECO:0000313" key="3">
    <source>
        <dbReference type="Proteomes" id="UP000313948"/>
    </source>
</evidence>
<protein>
    <submittedName>
        <fullName evidence="2">GNAT family N-acetyltransferase</fullName>
    </submittedName>
</protein>
<dbReference type="PANTHER" id="PTHR43792">
    <property type="entry name" value="GNAT FAMILY, PUTATIVE (AFU_ORTHOLOGUE AFUA_3G00765)-RELATED-RELATED"/>
    <property type="match status" value="1"/>
</dbReference>
<feature type="domain" description="N-acetyltransferase" evidence="1">
    <location>
        <begin position="18"/>
        <end position="190"/>
    </location>
</feature>
<reference evidence="2 3" key="1">
    <citation type="submission" date="2019-05" db="EMBL/GenBank/DDBJ databases">
        <title>Georgenia *** sp. nov., and Georgenia *** sp. nov., isolated from the intestinal contents of plateau pika (Ochotona curzoniae) in the Qinghai-Tibet plateau of China.</title>
        <authorList>
            <person name="Tian Z."/>
        </authorList>
    </citation>
    <scope>NUCLEOTIDE SEQUENCE [LARGE SCALE GENOMIC DNA]</scope>
    <source>
        <strain evidence="2 3">Z294</strain>
    </source>
</reference>
<dbReference type="PROSITE" id="PS51186">
    <property type="entry name" value="GNAT"/>
    <property type="match status" value="1"/>
</dbReference>
<keyword evidence="3" id="KW-1185">Reference proteome</keyword>
<evidence type="ECO:0000313" key="2">
    <source>
        <dbReference type="EMBL" id="QDB79497.1"/>
    </source>
</evidence>
<dbReference type="InterPro" id="IPR051531">
    <property type="entry name" value="N-acetyltransferase"/>
</dbReference>
<dbReference type="Gene3D" id="3.40.630.30">
    <property type="match status" value="1"/>
</dbReference>
<gene>
    <name evidence="2" type="ORF">FE251_09020</name>
</gene>
<dbReference type="RefSeq" id="WP_139948537.1">
    <property type="nucleotide sequence ID" value="NZ_CP040899.1"/>
</dbReference>
<dbReference type="Proteomes" id="UP000313948">
    <property type="component" value="Chromosome"/>
</dbReference>
<organism evidence="2 3">
    <name type="scientific">Georgenia wutianyii</name>
    <dbReference type="NCBI Taxonomy" id="2585135"/>
    <lineage>
        <taxon>Bacteria</taxon>
        <taxon>Bacillati</taxon>
        <taxon>Actinomycetota</taxon>
        <taxon>Actinomycetes</taxon>
        <taxon>Micrococcales</taxon>
        <taxon>Bogoriellaceae</taxon>
        <taxon>Georgenia</taxon>
    </lineage>
</organism>
<dbReference type="Pfam" id="PF13302">
    <property type="entry name" value="Acetyltransf_3"/>
    <property type="match status" value="1"/>
</dbReference>
<dbReference type="PANTHER" id="PTHR43792:SF1">
    <property type="entry name" value="N-ACETYLTRANSFERASE DOMAIN-CONTAINING PROTEIN"/>
    <property type="match status" value="1"/>
</dbReference>
<accession>A0ABX5VLX4</accession>
<dbReference type="InterPro" id="IPR000182">
    <property type="entry name" value="GNAT_dom"/>
</dbReference>
<dbReference type="InterPro" id="IPR016181">
    <property type="entry name" value="Acyl_CoA_acyltransferase"/>
</dbReference>
<dbReference type="EMBL" id="CP040899">
    <property type="protein sequence ID" value="QDB79497.1"/>
    <property type="molecule type" value="Genomic_DNA"/>
</dbReference>
<evidence type="ECO:0000259" key="1">
    <source>
        <dbReference type="PROSITE" id="PS51186"/>
    </source>
</evidence>